<organism evidence="2 3">
    <name type="scientific">Malassezia globosa (strain ATCC MYA-4612 / CBS 7966)</name>
    <name type="common">Dandruff-associated fungus</name>
    <dbReference type="NCBI Taxonomy" id="425265"/>
    <lineage>
        <taxon>Eukaryota</taxon>
        <taxon>Fungi</taxon>
        <taxon>Dikarya</taxon>
        <taxon>Basidiomycota</taxon>
        <taxon>Ustilaginomycotina</taxon>
        <taxon>Malasseziomycetes</taxon>
        <taxon>Malasseziales</taxon>
        <taxon>Malasseziaceae</taxon>
        <taxon>Malassezia</taxon>
    </lineage>
</organism>
<feature type="compositionally biased region" description="Basic residues" evidence="1">
    <location>
        <begin position="458"/>
        <end position="473"/>
    </location>
</feature>
<feature type="region of interest" description="Disordered" evidence="1">
    <location>
        <begin position="155"/>
        <end position="177"/>
    </location>
</feature>
<feature type="compositionally biased region" description="Polar residues" evidence="1">
    <location>
        <begin position="474"/>
        <end position="483"/>
    </location>
</feature>
<keyword evidence="3" id="KW-1185">Reference proteome</keyword>
<feature type="region of interest" description="Disordered" evidence="1">
    <location>
        <begin position="776"/>
        <end position="845"/>
    </location>
</feature>
<dbReference type="VEuPathDB" id="FungiDB:MGL_2099"/>
<dbReference type="Gene3D" id="3.30.420.10">
    <property type="entry name" value="Ribonuclease H-like superfamily/Ribonuclease H"/>
    <property type="match status" value="1"/>
</dbReference>
<dbReference type="OrthoDB" id="2554528at2759"/>
<reference evidence="2 3" key="1">
    <citation type="journal article" date="2007" name="Proc. Natl. Acad. Sci. U.S.A.">
        <title>Dandruff-associated Malassezia genomes reveal convergent and divergent virulence traits shared with plant and human fungal pathogens.</title>
        <authorList>
            <person name="Xu J."/>
            <person name="Saunders C.W."/>
            <person name="Hu P."/>
            <person name="Grant R.A."/>
            <person name="Boekhout T."/>
            <person name="Kuramae E.E."/>
            <person name="Kronstad J.W."/>
            <person name="Deangelis Y.M."/>
            <person name="Reeder N.L."/>
            <person name="Johnstone K.R."/>
            <person name="Leland M."/>
            <person name="Fieno A.M."/>
            <person name="Begley W.M."/>
            <person name="Sun Y."/>
            <person name="Lacey M.P."/>
            <person name="Chaudhary T."/>
            <person name="Keough T."/>
            <person name="Chu L."/>
            <person name="Sears R."/>
            <person name="Yuan B."/>
            <person name="Dawson T.L.Jr."/>
        </authorList>
    </citation>
    <scope>NUCLEOTIDE SEQUENCE [LARGE SCALE GENOMIC DNA]</scope>
    <source>
        <strain evidence="3">ATCC MYA-4612 / CBS 7966</strain>
    </source>
</reference>
<feature type="compositionally biased region" description="Acidic residues" evidence="1">
    <location>
        <begin position="680"/>
        <end position="694"/>
    </location>
</feature>
<dbReference type="GO" id="GO:0003676">
    <property type="term" value="F:nucleic acid binding"/>
    <property type="evidence" value="ECO:0007669"/>
    <property type="project" value="InterPro"/>
</dbReference>
<feature type="compositionally biased region" description="Low complexity" evidence="1">
    <location>
        <begin position="563"/>
        <end position="590"/>
    </location>
</feature>
<dbReference type="AlphaFoldDB" id="A8Q0Y4"/>
<feature type="compositionally biased region" description="Polar residues" evidence="1">
    <location>
        <begin position="594"/>
        <end position="611"/>
    </location>
</feature>
<proteinExistence type="predicted"/>
<feature type="region of interest" description="Disordered" evidence="1">
    <location>
        <begin position="668"/>
        <end position="698"/>
    </location>
</feature>
<dbReference type="SUPFAM" id="SSF53098">
    <property type="entry name" value="Ribonuclease H-like"/>
    <property type="match status" value="1"/>
</dbReference>
<feature type="compositionally biased region" description="Basic and acidic residues" evidence="1">
    <location>
        <begin position="424"/>
        <end position="433"/>
    </location>
</feature>
<feature type="compositionally biased region" description="Low complexity" evidence="1">
    <location>
        <begin position="360"/>
        <end position="373"/>
    </location>
</feature>
<dbReference type="InParanoid" id="A8Q0Y4"/>
<sequence>MRPVQPIFVGADMDATGTSVAYATYTGPNEAWNSAQLTSDTDRWPIHMARRAPLGPAALRRRAELRGTITALQWLAQAPLQPACAHVCVSSAYVAKAWGSWIPQWDAHGWPGEDSDARLRTMRRGLMVDDNAAMQRSGLPHTPLRQQKHLLSMESPTAKGADPDGHGAGPSGALRRSNRRLVDEDLLRELAALRTRLAEIDAQGGVRVYLYQIEAQHNPAESLAIRCVMIDAPEMEPSLSACQDDVPITPQAYEPMRVVSPPRLRVQDSRKAIPSPVPDDVFLRSPSPHAFQKRSPLLTTPSKLTTPHPYTTPSSPATHSPSMLMYSSPTFSASRSNLFPTPPTTQSSLPHVSPLPHMTRSNLLSAASPSSPRKNIPSPTQPWLQGQSPQIHPQQIYLQEPLPSQRPPSSMSPAAHRTQLPSEKPADVSDEAIRAASPAPSREEALTKPLTAEALREHNRKTGSGRFFRRQARSTRSSVKSDGAQSFIHRWALKFLRKSRSQRNLRTEERHAASPRLGSGVEPSTNLAATGTTDAPTPPTQARAMTTGAPAPAPAPAPALGVASSSTAASSPAMGSAPAPRLRASASQPAMGRRSQQGPRDNGLSTTTPDTSKPRVLVQPPQDNELQRQKDLLAQRDAELARREDALARKEVDMARLRFEWENRRPFITPSKGHSVHVSDDDDDEDEPVPDDNEWLWQSNLNRTPRLMSADLDDETDSFNLQSYQRSMNTEASRLKEATSMPQPDLFASRELATAEDSPQLLTRGSQWVLYEESQNQRLQQRRAPPKIQTPPRQPAEDCLGLYVDGDGFGSSTSLRKSSPYARHIMQKRSQGHYPSSESDDSSFL</sequence>
<evidence type="ECO:0000313" key="3">
    <source>
        <dbReference type="Proteomes" id="UP000008837"/>
    </source>
</evidence>
<dbReference type="OMA" id="HMARRAP"/>
<feature type="compositionally biased region" description="Polar residues" evidence="1">
    <location>
        <begin position="377"/>
        <end position="397"/>
    </location>
</feature>
<feature type="region of interest" description="Disordered" evidence="1">
    <location>
        <begin position="501"/>
        <end position="628"/>
    </location>
</feature>
<feature type="region of interest" description="Disordered" evidence="1">
    <location>
        <begin position="266"/>
        <end position="483"/>
    </location>
</feature>
<dbReference type="GeneID" id="5855407"/>
<dbReference type="KEGG" id="mgl:MGL_2099"/>
<name>A8Q0Y4_MALGO</name>
<accession>A8Q0Y4</accession>
<feature type="compositionally biased region" description="Low complexity" evidence="1">
    <location>
        <begin position="296"/>
        <end position="322"/>
    </location>
</feature>
<evidence type="ECO:0000256" key="1">
    <source>
        <dbReference type="SAM" id="MobiDB-lite"/>
    </source>
</evidence>
<dbReference type="EMBL" id="AAYY01000006">
    <property type="protein sequence ID" value="EDP43886.1"/>
    <property type="molecule type" value="Genomic_DNA"/>
</dbReference>
<feature type="compositionally biased region" description="Polar residues" evidence="1">
    <location>
        <begin position="325"/>
        <end position="350"/>
    </location>
</feature>
<evidence type="ECO:0000313" key="2">
    <source>
        <dbReference type="EMBL" id="EDP43886.1"/>
    </source>
</evidence>
<dbReference type="InterPro" id="IPR036397">
    <property type="entry name" value="RNaseH_sf"/>
</dbReference>
<comment type="caution">
    <text evidence="2">The sequence shown here is derived from an EMBL/GenBank/DDBJ whole genome shotgun (WGS) entry which is preliminary data.</text>
</comment>
<dbReference type="Proteomes" id="UP000008837">
    <property type="component" value="Unassembled WGS sequence"/>
</dbReference>
<dbReference type="InterPro" id="IPR012337">
    <property type="entry name" value="RNaseH-like_sf"/>
</dbReference>
<dbReference type="RefSeq" id="XP_001731100.1">
    <property type="nucleotide sequence ID" value="XM_001731048.1"/>
</dbReference>
<feature type="compositionally biased region" description="Low complexity" evidence="1">
    <location>
        <begin position="528"/>
        <end position="544"/>
    </location>
</feature>
<gene>
    <name evidence="2" type="ORF">MGL_2099</name>
</gene>
<protein>
    <submittedName>
        <fullName evidence="2">Uncharacterized protein</fullName>
    </submittedName>
</protein>